<gene>
    <name evidence="8" type="ORF">ACFO6W_19320</name>
</gene>
<organism evidence="8 9">
    <name type="scientific">Dysgonomonas termitidis</name>
    <dbReference type="NCBI Taxonomy" id="1516126"/>
    <lineage>
        <taxon>Bacteria</taxon>
        <taxon>Pseudomonadati</taxon>
        <taxon>Bacteroidota</taxon>
        <taxon>Bacteroidia</taxon>
        <taxon>Bacteroidales</taxon>
        <taxon>Dysgonomonadaceae</taxon>
        <taxon>Dysgonomonas</taxon>
    </lineage>
</organism>
<dbReference type="InterPro" id="IPR005151">
    <property type="entry name" value="Tail-specific_protease"/>
</dbReference>
<dbReference type="SUPFAM" id="SSF52096">
    <property type="entry name" value="ClpP/crotonase"/>
    <property type="match status" value="1"/>
</dbReference>
<feature type="domain" description="PDZ" evidence="7">
    <location>
        <begin position="97"/>
        <end position="159"/>
    </location>
</feature>
<dbReference type="InterPro" id="IPR004447">
    <property type="entry name" value="Peptidase_S41A"/>
</dbReference>
<dbReference type="SUPFAM" id="SSF50156">
    <property type="entry name" value="PDZ domain-like"/>
    <property type="match status" value="1"/>
</dbReference>
<dbReference type="Proteomes" id="UP001596023">
    <property type="component" value="Unassembled WGS sequence"/>
</dbReference>
<keyword evidence="9" id="KW-1185">Reference proteome</keyword>
<dbReference type="PANTHER" id="PTHR32060:SF30">
    <property type="entry name" value="CARBOXY-TERMINAL PROCESSING PROTEASE CTPA"/>
    <property type="match status" value="1"/>
</dbReference>
<evidence type="ECO:0000256" key="4">
    <source>
        <dbReference type="ARBA" id="ARBA00022825"/>
    </source>
</evidence>
<dbReference type="PROSITE" id="PS50106">
    <property type="entry name" value="PDZ"/>
    <property type="match status" value="1"/>
</dbReference>
<sequence>MKSNKKIYIWLPLCIALSIAVGILIGNIFSVFTPVRKIFGGSNKLETIFEYVNKSYVDTVNVNELVEDAIPTILAGLDPHSVYISAENMAYNGDELEGHFSGVGVEFLIKNDTVNIVNVIPGGPSEAVGIIPGDRLVYVNDSLFVGKGLSEERVFKTLRGKKDTKVKIKIKRDTSPDLIEFEVTRADVPVKTVPVSYMIDDKIGYIKVTKFGSTTYNEFITAIAKLKSQGCESFIIDLQQNTGGYMGAAIMMTNEFLANGNMIVYTEGRAYPRENVFADGSGTCKDNQLIVLIDEGSASASEIFAGAMQDNDRGLIVGRRSFGKGLVQNRFMFKDGSALQLTIARYHTPSGRCIQKAYKKGDRTDYDMDILNRYNRGEFSNRDSIKLDNLPLFHTLAGRPVYGDDGILADVFVPRDTTGINSYYLKVANSGMMREYSFVYSAKNREKLKGYKTWQEAHKYLATQPVVDYLVEYAYGKGIRRQPYLIEESRRLLQAQMEAIILRNIFGEDAYYPVAQRDDLIMKEAVKLLKANKATPEAIKSEQYK</sequence>
<dbReference type="InterPro" id="IPR029045">
    <property type="entry name" value="ClpP/crotonase-like_dom_sf"/>
</dbReference>
<evidence type="ECO:0000259" key="7">
    <source>
        <dbReference type="PROSITE" id="PS50106"/>
    </source>
</evidence>
<evidence type="ECO:0000313" key="9">
    <source>
        <dbReference type="Proteomes" id="UP001596023"/>
    </source>
</evidence>
<comment type="similarity">
    <text evidence="1 5">Belongs to the peptidase S41A family.</text>
</comment>
<proteinExistence type="inferred from homology"/>
<name>A0ABV9L1E3_9BACT</name>
<dbReference type="Gene3D" id="3.90.226.10">
    <property type="entry name" value="2-enoyl-CoA Hydratase, Chain A, domain 1"/>
    <property type="match status" value="1"/>
</dbReference>
<dbReference type="Pfam" id="PF03572">
    <property type="entry name" value="Peptidase_S41"/>
    <property type="match status" value="1"/>
</dbReference>
<feature type="transmembrane region" description="Helical" evidence="6">
    <location>
        <begin position="7"/>
        <end position="29"/>
    </location>
</feature>
<dbReference type="NCBIfam" id="TIGR00225">
    <property type="entry name" value="prc"/>
    <property type="match status" value="1"/>
</dbReference>
<keyword evidence="6" id="KW-1133">Transmembrane helix</keyword>
<evidence type="ECO:0000256" key="2">
    <source>
        <dbReference type="ARBA" id="ARBA00022670"/>
    </source>
</evidence>
<dbReference type="CDD" id="cd06782">
    <property type="entry name" value="cpPDZ_CPP-like"/>
    <property type="match status" value="1"/>
</dbReference>
<evidence type="ECO:0000256" key="6">
    <source>
        <dbReference type="SAM" id="Phobius"/>
    </source>
</evidence>
<evidence type="ECO:0000256" key="3">
    <source>
        <dbReference type="ARBA" id="ARBA00022801"/>
    </source>
</evidence>
<dbReference type="RefSeq" id="WP_379999459.1">
    <property type="nucleotide sequence ID" value="NZ_JBHSGN010000117.1"/>
</dbReference>
<dbReference type="EMBL" id="JBHSGN010000117">
    <property type="protein sequence ID" value="MFC4675843.1"/>
    <property type="molecule type" value="Genomic_DNA"/>
</dbReference>
<dbReference type="InterPro" id="IPR036034">
    <property type="entry name" value="PDZ_sf"/>
</dbReference>
<keyword evidence="2 5" id="KW-0645">Protease</keyword>
<dbReference type="Gene3D" id="3.30.750.44">
    <property type="match status" value="1"/>
</dbReference>
<protein>
    <submittedName>
        <fullName evidence="8">S41 family peptidase</fullName>
    </submittedName>
</protein>
<dbReference type="Gene3D" id="2.30.42.10">
    <property type="match status" value="1"/>
</dbReference>
<comment type="caution">
    <text evidence="8">The sequence shown here is derived from an EMBL/GenBank/DDBJ whole genome shotgun (WGS) entry which is preliminary data.</text>
</comment>
<evidence type="ECO:0000313" key="8">
    <source>
        <dbReference type="EMBL" id="MFC4675843.1"/>
    </source>
</evidence>
<dbReference type="SMART" id="SM00228">
    <property type="entry name" value="PDZ"/>
    <property type="match status" value="1"/>
</dbReference>
<reference evidence="9" key="1">
    <citation type="journal article" date="2019" name="Int. J. Syst. Evol. Microbiol.">
        <title>The Global Catalogue of Microorganisms (GCM) 10K type strain sequencing project: providing services to taxonomists for standard genome sequencing and annotation.</title>
        <authorList>
            <consortium name="The Broad Institute Genomics Platform"/>
            <consortium name="The Broad Institute Genome Sequencing Center for Infectious Disease"/>
            <person name="Wu L."/>
            <person name="Ma J."/>
        </authorList>
    </citation>
    <scope>NUCLEOTIDE SEQUENCE [LARGE SCALE GENOMIC DNA]</scope>
    <source>
        <strain evidence="9">CCUG 66188</strain>
    </source>
</reference>
<evidence type="ECO:0000256" key="1">
    <source>
        <dbReference type="ARBA" id="ARBA00009179"/>
    </source>
</evidence>
<dbReference type="SMART" id="SM00245">
    <property type="entry name" value="TSPc"/>
    <property type="match status" value="1"/>
</dbReference>
<keyword evidence="3 5" id="KW-0378">Hydrolase</keyword>
<evidence type="ECO:0000256" key="5">
    <source>
        <dbReference type="RuleBase" id="RU004404"/>
    </source>
</evidence>
<keyword evidence="6" id="KW-0472">Membrane</keyword>
<dbReference type="CDD" id="cd07560">
    <property type="entry name" value="Peptidase_S41_CPP"/>
    <property type="match status" value="1"/>
</dbReference>
<dbReference type="InterPro" id="IPR001478">
    <property type="entry name" value="PDZ"/>
</dbReference>
<accession>A0ABV9L1E3</accession>
<dbReference type="PANTHER" id="PTHR32060">
    <property type="entry name" value="TAIL-SPECIFIC PROTEASE"/>
    <property type="match status" value="1"/>
</dbReference>
<keyword evidence="6" id="KW-0812">Transmembrane</keyword>
<keyword evidence="4 5" id="KW-0720">Serine protease</keyword>